<proteinExistence type="predicted"/>
<dbReference type="InterPro" id="IPR051694">
    <property type="entry name" value="Immunoregulatory_rcpt-like"/>
</dbReference>
<evidence type="ECO:0000256" key="6">
    <source>
        <dbReference type="SAM" id="Phobius"/>
    </source>
</evidence>
<dbReference type="OrthoDB" id="2538268at2759"/>
<feature type="region of interest" description="Disordered" evidence="5">
    <location>
        <begin position="353"/>
        <end position="443"/>
    </location>
</feature>
<feature type="compositionally biased region" description="Low complexity" evidence="5">
    <location>
        <begin position="294"/>
        <end position="307"/>
    </location>
</feature>
<dbReference type="Proteomes" id="UP000249723">
    <property type="component" value="Unassembled WGS sequence"/>
</dbReference>
<keyword evidence="8" id="KW-1185">Reference proteome</keyword>
<evidence type="ECO:0000256" key="1">
    <source>
        <dbReference type="ARBA" id="ARBA00004167"/>
    </source>
</evidence>
<name>A0A2X0LAT3_9BASI</name>
<evidence type="ECO:0000313" key="7">
    <source>
        <dbReference type="EMBL" id="SDA03708.1"/>
    </source>
</evidence>
<protein>
    <submittedName>
        <fullName evidence="7">BZ3500_MvSof-1268-A1-R1_Chr11-1g03148 protein</fullName>
    </submittedName>
</protein>
<comment type="subcellular location">
    <subcellularLocation>
        <location evidence="1">Membrane</location>
        <topology evidence="1">Single-pass membrane protein</topology>
    </subcellularLocation>
</comment>
<feature type="transmembrane region" description="Helical" evidence="6">
    <location>
        <begin position="119"/>
        <end position="142"/>
    </location>
</feature>
<evidence type="ECO:0000256" key="3">
    <source>
        <dbReference type="ARBA" id="ARBA00022989"/>
    </source>
</evidence>
<dbReference type="GO" id="GO:0016020">
    <property type="term" value="C:membrane"/>
    <property type="evidence" value="ECO:0007669"/>
    <property type="project" value="UniProtKB-SubCell"/>
</dbReference>
<feature type="transmembrane region" description="Helical" evidence="6">
    <location>
        <begin position="178"/>
        <end position="201"/>
    </location>
</feature>
<dbReference type="PANTHER" id="PTHR15549">
    <property type="entry name" value="PAIRED IMMUNOGLOBULIN-LIKE TYPE 2 RECEPTOR"/>
    <property type="match status" value="1"/>
</dbReference>
<feature type="region of interest" description="Disordered" evidence="5">
    <location>
        <begin position="154"/>
        <end position="173"/>
    </location>
</feature>
<accession>A0A2X0LAT3</accession>
<reference evidence="8" key="1">
    <citation type="submission" date="2016-10" db="EMBL/GenBank/DDBJ databases">
        <authorList>
            <person name="Jeantristanb JTB J.-T."/>
            <person name="Ricardo R."/>
        </authorList>
    </citation>
    <scope>NUCLEOTIDE SEQUENCE [LARGE SCALE GENOMIC DNA]</scope>
</reference>
<dbReference type="PANTHER" id="PTHR15549:SF30">
    <property type="entry name" value="MID2 DOMAIN-CONTAINING PROTEIN"/>
    <property type="match status" value="1"/>
</dbReference>
<evidence type="ECO:0000256" key="5">
    <source>
        <dbReference type="SAM" id="MobiDB-lite"/>
    </source>
</evidence>
<sequence length="443" mass="45028">MAASNADSSGLRPVRRRRGAPAAAAGANRRAALMLKRQLISIGPATTDPTTTDPTTTTTTPPPVATTTPPVATTTPPVATTTPPVVTTTTSAAIPTTTTSSCSNYDDTIRRADNFSCSFIASIALALTTTVIITPTTVIVVGSSTITSTLSPITSTAVQTGTSSGDSTSSGLSSGARVGIIVGSVVGGLAALAALVILCLVAKRRKQRQEDDAIRWPEIQDQANLYPQPVHSTGGAGVGGDEMEEVHSDFGRGAAGLGAGAAGVGAGAYAAHRYNSMSSHGGHSQQPTLPQVPPSIYSSEESPYSSYGATTPYSPHKNMFGSSGPSSNSGTPLAPGPASIEYQRAMAANNTSLGSEMRHGTPSPPVAASSNDHGEPSSHPHPAGSGVLPLPGSEMGHDEIERPSSPTDMQVGGPFGAGYDEGEGGRRWQLSVVNDDPRGERGY</sequence>
<dbReference type="GO" id="GO:0071944">
    <property type="term" value="C:cell periphery"/>
    <property type="evidence" value="ECO:0007669"/>
    <property type="project" value="UniProtKB-ARBA"/>
</dbReference>
<evidence type="ECO:0000256" key="4">
    <source>
        <dbReference type="ARBA" id="ARBA00023136"/>
    </source>
</evidence>
<keyword evidence="2 6" id="KW-0812">Transmembrane</keyword>
<feature type="compositionally biased region" description="Polar residues" evidence="5">
    <location>
        <begin position="277"/>
        <end position="289"/>
    </location>
</feature>
<gene>
    <name evidence="7" type="ORF">BZ3500_MVSOF-1268-A1-R1_CHR11-1G03148</name>
</gene>
<evidence type="ECO:0000256" key="2">
    <source>
        <dbReference type="ARBA" id="ARBA00022692"/>
    </source>
</evidence>
<dbReference type="AlphaFoldDB" id="A0A2X0LAT3"/>
<keyword evidence="3 6" id="KW-1133">Transmembrane helix</keyword>
<feature type="compositionally biased region" description="Low complexity" evidence="5">
    <location>
        <begin position="321"/>
        <end position="330"/>
    </location>
</feature>
<dbReference type="EMBL" id="FMWP01000138">
    <property type="protein sequence ID" value="SDA03708.1"/>
    <property type="molecule type" value="Genomic_DNA"/>
</dbReference>
<evidence type="ECO:0000313" key="8">
    <source>
        <dbReference type="Proteomes" id="UP000249723"/>
    </source>
</evidence>
<feature type="region of interest" description="Disordered" evidence="5">
    <location>
        <begin position="277"/>
        <end position="337"/>
    </location>
</feature>
<feature type="region of interest" description="Disordered" evidence="5">
    <location>
        <begin position="1"/>
        <end position="28"/>
    </location>
</feature>
<organism evidence="7 8">
    <name type="scientific">Microbotryum saponariae</name>
    <dbReference type="NCBI Taxonomy" id="289078"/>
    <lineage>
        <taxon>Eukaryota</taxon>
        <taxon>Fungi</taxon>
        <taxon>Dikarya</taxon>
        <taxon>Basidiomycota</taxon>
        <taxon>Pucciniomycotina</taxon>
        <taxon>Microbotryomycetes</taxon>
        <taxon>Microbotryales</taxon>
        <taxon>Microbotryaceae</taxon>
        <taxon>Microbotryum</taxon>
    </lineage>
</organism>
<keyword evidence="4 6" id="KW-0472">Membrane</keyword>
<feature type="compositionally biased region" description="Low complexity" evidence="5">
    <location>
        <begin position="44"/>
        <end position="85"/>
    </location>
</feature>
<feature type="region of interest" description="Disordered" evidence="5">
    <location>
        <begin position="42"/>
        <end position="85"/>
    </location>
</feature>